<dbReference type="Gene3D" id="3.40.50.1820">
    <property type="entry name" value="alpha/beta hydrolase"/>
    <property type="match status" value="1"/>
</dbReference>
<reference evidence="2 3" key="1">
    <citation type="submission" date="2022-06" db="EMBL/GenBank/DDBJ databases">
        <title>New Species of the Genus Actinoplanes, ActinopZanes ferrugineus.</title>
        <authorList>
            <person name="Ding P."/>
        </authorList>
    </citation>
    <scope>NUCLEOTIDE SEQUENCE [LARGE SCALE GENOMIC DNA]</scope>
    <source>
        <strain evidence="2 3">TRM88003</strain>
    </source>
</reference>
<name>A0ABT1DZC0_9ACTN</name>
<evidence type="ECO:0000313" key="3">
    <source>
        <dbReference type="Proteomes" id="UP001523369"/>
    </source>
</evidence>
<keyword evidence="2" id="KW-0378">Hydrolase</keyword>
<dbReference type="Proteomes" id="UP001523369">
    <property type="component" value="Unassembled WGS sequence"/>
</dbReference>
<accession>A0ABT1DZC0</accession>
<dbReference type="EMBL" id="JAMYJR010000042">
    <property type="protein sequence ID" value="MCO8276241.1"/>
    <property type="molecule type" value="Genomic_DNA"/>
</dbReference>
<proteinExistence type="predicted"/>
<keyword evidence="3" id="KW-1185">Reference proteome</keyword>
<dbReference type="PANTHER" id="PTHR43798:SF33">
    <property type="entry name" value="HYDROLASE, PUTATIVE (AFU_ORTHOLOGUE AFUA_2G14860)-RELATED"/>
    <property type="match status" value="1"/>
</dbReference>
<dbReference type="GO" id="GO:0016787">
    <property type="term" value="F:hydrolase activity"/>
    <property type="evidence" value="ECO:0007669"/>
    <property type="project" value="UniProtKB-KW"/>
</dbReference>
<dbReference type="Pfam" id="PF00561">
    <property type="entry name" value="Abhydrolase_1"/>
    <property type="match status" value="1"/>
</dbReference>
<protein>
    <submittedName>
        <fullName evidence="2">Alpha/beta hydrolase</fullName>
    </submittedName>
</protein>
<organism evidence="2 3">
    <name type="scientific">Paractinoplanes aksuensis</name>
    <dbReference type="NCBI Taxonomy" id="2939490"/>
    <lineage>
        <taxon>Bacteria</taxon>
        <taxon>Bacillati</taxon>
        <taxon>Actinomycetota</taxon>
        <taxon>Actinomycetes</taxon>
        <taxon>Micromonosporales</taxon>
        <taxon>Micromonosporaceae</taxon>
        <taxon>Paractinoplanes</taxon>
    </lineage>
</organism>
<gene>
    <name evidence="2" type="ORF">M1L60_37250</name>
</gene>
<dbReference type="PRINTS" id="PR00412">
    <property type="entry name" value="EPOXHYDRLASE"/>
</dbReference>
<dbReference type="InterPro" id="IPR029058">
    <property type="entry name" value="AB_hydrolase_fold"/>
</dbReference>
<dbReference type="InterPro" id="IPR050266">
    <property type="entry name" value="AB_hydrolase_sf"/>
</dbReference>
<dbReference type="SUPFAM" id="SSF53474">
    <property type="entry name" value="alpha/beta-Hydrolases"/>
    <property type="match status" value="1"/>
</dbReference>
<dbReference type="PRINTS" id="PR00111">
    <property type="entry name" value="ABHYDROLASE"/>
</dbReference>
<evidence type="ECO:0000313" key="2">
    <source>
        <dbReference type="EMBL" id="MCO8276241.1"/>
    </source>
</evidence>
<dbReference type="InterPro" id="IPR000073">
    <property type="entry name" value="AB_hydrolase_1"/>
</dbReference>
<feature type="domain" description="AB hydrolase-1" evidence="1">
    <location>
        <begin position="1"/>
        <end position="225"/>
    </location>
</feature>
<evidence type="ECO:0000259" key="1">
    <source>
        <dbReference type="Pfam" id="PF00561"/>
    </source>
</evidence>
<dbReference type="PANTHER" id="PTHR43798">
    <property type="entry name" value="MONOACYLGLYCEROL LIPASE"/>
    <property type="match status" value="1"/>
</dbReference>
<dbReference type="InterPro" id="IPR000639">
    <property type="entry name" value="Epox_hydrolase-like"/>
</dbReference>
<sequence>MIETLAATHTVIAPDLPGHGDSDRPAGDYSLGAHAAVLRDLLVALGHSSATVIGHSLGGGIALQFAYQFPDRVNRLVLISSGGLGPQLSPMLRGATLPGAGTVVAALARVPQPVTRRVLPLLLAMAPRLLARPDADAVAEGLHLLTDAQRRRSFVRTARAVITWRGQAINATEQLRQLTGLPVLLAWGSDDKTIPPHHHRAVAGLLTDPHLVEIAGAGHYPHETAADRLLPPLEEFLATSTPFRYTEARWRELLAPVG</sequence>
<comment type="caution">
    <text evidence="2">The sequence shown here is derived from an EMBL/GenBank/DDBJ whole genome shotgun (WGS) entry which is preliminary data.</text>
</comment>